<evidence type="ECO:0000256" key="1">
    <source>
        <dbReference type="SAM" id="Phobius"/>
    </source>
</evidence>
<feature type="transmembrane region" description="Helical" evidence="1">
    <location>
        <begin position="48"/>
        <end position="68"/>
    </location>
</feature>
<feature type="transmembrane region" description="Helical" evidence="1">
    <location>
        <begin position="89"/>
        <end position="114"/>
    </location>
</feature>
<keyword evidence="1" id="KW-0812">Transmembrane</keyword>
<gene>
    <name evidence="2" type="ORF">JIV24_02100</name>
</gene>
<accession>A0ABS1HEL1</accession>
<dbReference type="RefSeq" id="WP_200463348.1">
    <property type="nucleotide sequence ID" value="NZ_JAENRR010000003.1"/>
</dbReference>
<keyword evidence="1" id="KW-0472">Membrane</keyword>
<name>A0ABS1HEL1_9BACT</name>
<sequence length="232" mass="25788">MVPILMFVIPSVFFLVVYLTTSERVVPFEVASLIPQRFIEVSERFSSLVFFSVASVGFLSSYIGLVLIQDSIDVNKRLIICGYHPSELLMSNLIVLLLIIVFVAVYTALAILLFFRPEQFVLFCFALVLSGLVYGFYGLLVGSIVKGELEGILFIVLLANIDAGWLQNPLFYSEALNKDLIKYLPAYYPSQMAIVAAFESLSVSKVLIGSVGYSAVFAGLANVIYYLKMRKV</sequence>
<keyword evidence="1" id="KW-1133">Transmembrane helix</keyword>
<keyword evidence="3" id="KW-1185">Reference proteome</keyword>
<comment type="caution">
    <text evidence="2">The sequence shown here is derived from an EMBL/GenBank/DDBJ whole genome shotgun (WGS) entry which is preliminary data.</text>
</comment>
<dbReference type="EMBL" id="JAENRR010000003">
    <property type="protein sequence ID" value="MBK3516115.1"/>
    <property type="molecule type" value="Genomic_DNA"/>
</dbReference>
<evidence type="ECO:0008006" key="4">
    <source>
        <dbReference type="Google" id="ProtNLM"/>
    </source>
</evidence>
<feature type="transmembrane region" description="Helical" evidence="1">
    <location>
        <begin position="206"/>
        <end position="227"/>
    </location>
</feature>
<proteinExistence type="predicted"/>
<protein>
    <recommendedName>
        <fullName evidence="4">ABC transporter permease</fullName>
    </recommendedName>
</protein>
<organism evidence="2 3">
    <name type="scientific">Carboxylicivirga marina</name>
    <dbReference type="NCBI Taxonomy" id="2800988"/>
    <lineage>
        <taxon>Bacteria</taxon>
        <taxon>Pseudomonadati</taxon>
        <taxon>Bacteroidota</taxon>
        <taxon>Bacteroidia</taxon>
        <taxon>Marinilabiliales</taxon>
        <taxon>Marinilabiliaceae</taxon>
        <taxon>Carboxylicivirga</taxon>
    </lineage>
</organism>
<evidence type="ECO:0000313" key="3">
    <source>
        <dbReference type="Proteomes" id="UP000605676"/>
    </source>
</evidence>
<evidence type="ECO:0000313" key="2">
    <source>
        <dbReference type="EMBL" id="MBK3516115.1"/>
    </source>
</evidence>
<feature type="transmembrane region" description="Helical" evidence="1">
    <location>
        <begin position="120"/>
        <end position="140"/>
    </location>
</feature>
<reference evidence="2 3" key="1">
    <citation type="submission" date="2021-01" db="EMBL/GenBank/DDBJ databases">
        <title>Carboxyliciviraga sp.nov., isolated from coastal sediments.</title>
        <authorList>
            <person name="Lu D."/>
            <person name="Zhang T."/>
        </authorList>
    </citation>
    <scope>NUCLEOTIDE SEQUENCE [LARGE SCALE GENOMIC DNA]</scope>
    <source>
        <strain evidence="2 3">N1Y132</strain>
    </source>
</reference>
<dbReference type="Proteomes" id="UP000605676">
    <property type="component" value="Unassembled WGS sequence"/>
</dbReference>